<evidence type="ECO:0000313" key="1">
    <source>
        <dbReference type="EMBL" id="EUA13876.1"/>
    </source>
</evidence>
<gene>
    <name evidence="1" type="ORF">I553_6996</name>
</gene>
<dbReference type="EMBL" id="JAOB01000081">
    <property type="protein sequence ID" value="EUA13876.1"/>
    <property type="molecule type" value="Genomic_DNA"/>
</dbReference>
<accession>X7Z4C1</accession>
<proteinExistence type="predicted"/>
<sequence length="42" mass="4592">MRMSAQILPGLNEINAGVYNRLPEFSLAGLLYIVGRSRGRSA</sequence>
<reference evidence="1" key="1">
    <citation type="submission" date="2014-01" db="EMBL/GenBank/DDBJ databases">
        <authorList>
            <person name="Brown-Elliot B."/>
            <person name="Wallace R."/>
            <person name="Lenaerts A."/>
            <person name="Ordway D."/>
            <person name="DeGroote M.A."/>
            <person name="Parker T."/>
            <person name="Sizemore C."/>
            <person name="Tallon L.J."/>
            <person name="Sadzewicz L.K."/>
            <person name="Sengamalay N."/>
            <person name="Fraser C.M."/>
            <person name="Hine E."/>
            <person name="Shefchek K.A."/>
            <person name="Das S.P."/>
            <person name="Tettelin H."/>
        </authorList>
    </citation>
    <scope>NUCLEOTIDE SEQUENCE [LARGE SCALE GENOMIC DNA]</scope>
    <source>
        <strain evidence="1">4042</strain>
    </source>
</reference>
<organism evidence="1">
    <name type="scientific">Mycobacterium xenopi 4042</name>
    <dbReference type="NCBI Taxonomy" id="1299334"/>
    <lineage>
        <taxon>Bacteria</taxon>
        <taxon>Bacillati</taxon>
        <taxon>Actinomycetota</taxon>
        <taxon>Actinomycetes</taxon>
        <taxon>Mycobacteriales</taxon>
        <taxon>Mycobacteriaceae</taxon>
        <taxon>Mycobacterium</taxon>
    </lineage>
</organism>
<comment type="caution">
    <text evidence="1">The sequence shown here is derived from an EMBL/GenBank/DDBJ whole genome shotgun (WGS) entry which is preliminary data.</text>
</comment>
<protein>
    <submittedName>
        <fullName evidence="1">Uncharacterized protein</fullName>
    </submittedName>
</protein>
<dbReference type="AlphaFoldDB" id="X7Z4C1"/>
<name>X7Z4C1_MYCXE</name>